<feature type="compositionally biased region" description="Acidic residues" evidence="5">
    <location>
        <begin position="87"/>
        <end position="114"/>
    </location>
</feature>
<dbReference type="GO" id="GO:0006364">
    <property type="term" value="P:rRNA processing"/>
    <property type="evidence" value="ECO:0007669"/>
    <property type="project" value="UniProtKB-KW"/>
</dbReference>
<dbReference type="InterPro" id="IPR003107">
    <property type="entry name" value="HAT"/>
</dbReference>
<feature type="compositionally biased region" description="Acidic residues" evidence="5">
    <location>
        <begin position="158"/>
        <end position="168"/>
    </location>
</feature>
<feature type="compositionally biased region" description="Basic residues" evidence="5">
    <location>
        <begin position="173"/>
        <end position="183"/>
    </location>
</feature>
<dbReference type="GeneID" id="100636226"/>
<dbReference type="PANTHER" id="PTHR23270">
    <property type="entry name" value="PROGRAMMED CELL DEATH PROTEIN 11 PRE-RRNA PROCESSING PROTEIN RRP5"/>
    <property type="match status" value="1"/>
</dbReference>
<proteinExistence type="predicted"/>
<accession>A0AAN0K0Q3</accession>
<feature type="compositionally biased region" description="Basic and acidic residues" evidence="5">
    <location>
        <begin position="184"/>
        <end position="194"/>
    </location>
</feature>
<keyword evidence="3" id="KW-0677">Repeat</keyword>
<dbReference type="InterPro" id="IPR012340">
    <property type="entry name" value="NA-bd_OB-fold"/>
</dbReference>
<dbReference type="KEGG" id="aqu:100636226"/>
<evidence type="ECO:0000259" key="6">
    <source>
        <dbReference type="PROSITE" id="PS50126"/>
    </source>
</evidence>
<dbReference type="SUPFAM" id="SSF50249">
    <property type="entry name" value="Nucleic acid-binding proteins"/>
    <property type="match status" value="1"/>
</dbReference>
<name>A0AAN0K0Q3_AMPQE</name>
<keyword evidence="4" id="KW-0539">Nucleus</keyword>
<feature type="domain" description="S1 motif" evidence="6">
    <location>
        <begin position="1"/>
        <end position="54"/>
    </location>
</feature>
<dbReference type="GO" id="GO:0003723">
    <property type="term" value="F:RNA binding"/>
    <property type="evidence" value="ECO:0007669"/>
    <property type="project" value="TreeGrafter"/>
</dbReference>
<dbReference type="Gene3D" id="1.25.40.10">
    <property type="entry name" value="Tetratricopeptide repeat domain"/>
    <property type="match status" value="1"/>
</dbReference>
<evidence type="ECO:0000256" key="1">
    <source>
        <dbReference type="ARBA" id="ARBA00004604"/>
    </source>
</evidence>
<dbReference type="RefSeq" id="XP_019862931.1">
    <property type="nucleotide sequence ID" value="XM_020007372.1"/>
</dbReference>
<evidence type="ECO:0000256" key="2">
    <source>
        <dbReference type="ARBA" id="ARBA00022552"/>
    </source>
</evidence>
<keyword evidence="2" id="KW-0698">rRNA processing</keyword>
<dbReference type="Gene3D" id="2.40.50.140">
    <property type="entry name" value="Nucleic acid-binding proteins"/>
    <property type="match status" value="1"/>
</dbReference>
<dbReference type="InterPro" id="IPR011990">
    <property type="entry name" value="TPR-like_helical_dom_sf"/>
</dbReference>
<protein>
    <recommendedName>
        <fullName evidence="6">S1 motif domain-containing protein</fullName>
    </recommendedName>
</protein>
<evidence type="ECO:0000256" key="5">
    <source>
        <dbReference type="SAM" id="MobiDB-lite"/>
    </source>
</evidence>
<dbReference type="InterPro" id="IPR003029">
    <property type="entry name" value="S1_domain"/>
</dbReference>
<dbReference type="AlphaFoldDB" id="A0AAN0K0Q3"/>
<dbReference type="GO" id="GO:0032040">
    <property type="term" value="C:small-subunit processome"/>
    <property type="evidence" value="ECO:0007669"/>
    <property type="project" value="TreeGrafter"/>
</dbReference>
<dbReference type="SUPFAM" id="SSF48452">
    <property type="entry name" value="TPR-like"/>
    <property type="match status" value="2"/>
</dbReference>
<dbReference type="Pfam" id="PF00575">
    <property type="entry name" value="S1"/>
    <property type="match status" value="1"/>
</dbReference>
<evidence type="ECO:0000256" key="4">
    <source>
        <dbReference type="ARBA" id="ARBA00023242"/>
    </source>
</evidence>
<comment type="subcellular location">
    <subcellularLocation>
        <location evidence="1">Nucleus</location>
        <location evidence="1">Nucleolus</location>
    </subcellularLocation>
</comment>
<sequence length="461" mass="53795">GIFVKLGPDVIGRVMLKNLSDQYVQNYESCVNVGDLVRAKVVEINNGRIELSLRLSDIDESAGLRYKKLKELQRKGRKRRKNMPSESTEEEEEEELVEMSEGESDTMDQQEIEEKESVLEDTKRLKKKRKLEDKEEDSCSMTPLPVTGGWDYNPSNDTIEERDDEDTNEVISKKKSKRQKKAIKKAEELQEHSLMDTSRLPQSADDFDRLLVANPNSSSLWLQYMAFYLHTAEVDKARATAERGLAAISFREEDEKLNLWVGFLNLENMYGDSESLDQVFKRALQQNDQFEIYTRLIDIHVTSNKPEYADQLYQIMCKKFSSNIQVWSQYGRFLMEQGKADLARKILQRSFKSLTKKQHIDITKQFAQFEFKYGEMERGCTLFENLVSSYPRKVDIWSVYIDMLTKKGEMDRVRDVFERAVSLKLSSVKKQFLYKRYIEFERKHGTQSLVETVQAKSQALL</sequence>
<dbReference type="Proteomes" id="UP000007879">
    <property type="component" value="Unassembled WGS sequence"/>
</dbReference>
<evidence type="ECO:0000256" key="3">
    <source>
        <dbReference type="ARBA" id="ARBA00022737"/>
    </source>
</evidence>
<dbReference type="Pfam" id="PF23231">
    <property type="entry name" value="HAT_Syf1_CNRKL1_C"/>
    <property type="match status" value="1"/>
</dbReference>
<reference evidence="8" key="1">
    <citation type="journal article" date="2010" name="Nature">
        <title>The Amphimedon queenslandica genome and the evolution of animal complexity.</title>
        <authorList>
            <person name="Srivastava M."/>
            <person name="Simakov O."/>
            <person name="Chapman J."/>
            <person name="Fahey B."/>
            <person name="Gauthier M.E."/>
            <person name="Mitros T."/>
            <person name="Richards G.S."/>
            <person name="Conaco C."/>
            <person name="Dacre M."/>
            <person name="Hellsten U."/>
            <person name="Larroux C."/>
            <person name="Putnam N.H."/>
            <person name="Stanke M."/>
            <person name="Adamska M."/>
            <person name="Darling A."/>
            <person name="Degnan S.M."/>
            <person name="Oakley T.H."/>
            <person name="Plachetzki D.C."/>
            <person name="Zhai Y."/>
            <person name="Adamski M."/>
            <person name="Calcino A."/>
            <person name="Cummins S.F."/>
            <person name="Goodstein D.M."/>
            <person name="Harris C."/>
            <person name="Jackson D.J."/>
            <person name="Leys S.P."/>
            <person name="Shu S."/>
            <person name="Woodcroft B.J."/>
            <person name="Vervoort M."/>
            <person name="Kosik K.S."/>
            <person name="Manning G."/>
            <person name="Degnan B.M."/>
            <person name="Rokhsar D.S."/>
        </authorList>
    </citation>
    <scope>NUCLEOTIDE SEQUENCE [LARGE SCALE GENOMIC DNA]</scope>
</reference>
<dbReference type="FunFam" id="1.25.40.10:FF:000065">
    <property type="entry name" value="Programmed cell death 11"/>
    <property type="match status" value="1"/>
</dbReference>
<evidence type="ECO:0000313" key="8">
    <source>
        <dbReference type="Proteomes" id="UP000007879"/>
    </source>
</evidence>
<dbReference type="SMART" id="SM00386">
    <property type="entry name" value="HAT"/>
    <property type="match status" value="7"/>
</dbReference>
<organism evidence="7 8">
    <name type="scientific">Amphimedon queenslandica</name>
    <name type="common">Sponge</name>
    <dbReference type="NCBI Taxonomy" id="400682"/>
    <lineage>
        <taxon>Eukaryota</taxon>
        <taxon>Metazoa</taxon>
        <taxon>Porifera</taxon>
        <taxon>Demospongiae</taxon>
        <taxon>Heteroscleromorpha</taxon>
        <taxon>Haplosclerida</taxon>
        <taxon>Niphatidae</taxon>
        <taxon>Amphimedon</taxon>
    </lineage>
</organism>
<keyword evidence="8" id="KW-1185">Reference proteome</keyword>
<dbReference type="PROSITE" id="PS50126">
    <property type="entry name" value="S1"/>
    <property type="match status" value="1"/>
</dbReference>
<dbReference type="InterPro" id="IPR045209">
    <property type="entry name" value="Rrp5"/>
</dbReference>
<dbReference type="PANTHER" id="PTHR23270:SF10">
    <property type="entry name" value="PROTEIN RRP5 HOMOLOG"/>
    <property type="match status" value="1"/>
</dbReference>
<feature type="region of interest" description="Disordered" evidence="5">
    <location>
        <begin position="75"/>
        <end position="196"/>
    </location>
</feature>
<reference evidence="7" key="2">
    <citation type="submission" date="2024-06" db="UniProtKB">
        <authorList>
            <consortium name="EnsemblMetazoa"/>
        </authorList>
    </citation>
    <scope>IDENTIFICATION</scope>
</reference>
<dbReference type="InterPro" id="IPR055430">
    <property type="entry name" value="HAT_Syf1_CNRKL1_C"/>
</dbReference>
<dbReference type="EnsemblMetazoa" id="XM_020007372.1">
    <property type="protein sequence ID" value="XP_019862931.1"/>
    <property type="gene ID" value="LOC100636226"/>
</dbReference>
<evidence type="ECO:0000313" key="7">
    <source>
        <dbReference type="EnsemblMetazoa" id="XP_019862931.1"/>
    </source>
</evidence>